<protein>
    <recommendedName>
        <fullName evidence="7">Lysozyme</fullName>
        <ecNumber evidence="7">3.2.1.17</ecNumber>
    </recommendedName>
</protein>
<evidence type="ECO:0000256" key="3">
    <source>
        <dbReference type="ARBA" id="ARBA00022638"/>
    </source>
</evidence>
<evidence type="ECO:0000313" key="9">
    <source>
        <dbReference type="Proteomes" id="UP001159329"/>
    </source>
</evidence>
<dbReference type="Gene3D" id="1.10.530.40">
    <property type="match status" value="1"/>
</dbReference>
<reference evidence="8" key="1">
    <citation type="submission" date="2022-09" db="EMBL/GenBank/DDBJ databases">
        <title>Intensive care unit water sources are persistently colonized with multi-drug resistant bacteria and are the site of extensive horizontal gene transfer of antibiotic resistance genes.</title>
        <authorList>
            <person name="Diorio-Toth L."/>
        </authorList>
    </citation>
    <scope>NUCLEOTIDE SEQUENCE</scope>
    <source>
        <strain evidence="8">GD04005</strain>
    </source>
</reference>
<dbReference type="GO" id="GO:0003796">
    <property type="term" value="F:lysozyme activity"/>
    <property type="evidence" value="ECO:0007669"/>
    <property type="project" value="UniProtKB-EC"/>
</dbReference>
<dbReference type="PANTHER" id="PTHR38107:SF3">
    <property type="entry name" value="LYSOZYME RRRD-RELATED"/>
    <property type="match status" value="1"/>
</dbReference>
<dbReference type="GO" id="GO:0031640">
    <property type="term" value="P:killing of cells of another organism"/>
    <property type="evidence" value="ECO:0007669"/>
    <property type="project" value="UniProtKB-KW"/>
</dbReference>
<organism evidence="8 9">
    <name type="scientific">Acinetobacter courvalinii</name>
    <dbReference type="NCBI Taxonomy" id="280147"/>
    <lineage>
        <taxon>Bacteria</taxon>
        <taxon>Pseudomonadati</taxon>
        <taxon>Pseudomonadota</taxon>
        <taxon>Gammaproteobacteria</taxon>
        <taxon>Moraxellales</taxon>
        <taxon>Moraxellaceae</taxon>
        <taxon>Acinetobacter</taxon>
    </lineage>
</organism>
<dbReference type="InterPro" id="IPR051018">
    <property type="entry name" value="Bacteriophage_GH24"/>
</dbReference>
<dbReference type="CDD" id="cd00737">
    <property type="entry name" value="lyz_endolysin_autolysin"/>
    <property type="match status" value="1"/>
</dbReference>
<keyword evidence="2 7" id="KW-0929">Antimicrobial</keyword>
<dbReference type="Proteomes" id="UP001159329">
    <property type="component" value="Unassembled WGS sequence"/>
</dbReference>
<dbReference type="EMBL" id="JAOEEO010000001">
    <property type="protein sequence ID" value="MDH0563054.1"/>
    <property type="molecule type" value="Genomic_DNA"/>
</dbReference>
<keyword evidence="4 7" id="KW-0378">Hydrolase</keyword>
<sequence>MKIIFDYLKKIFDYRSVQHRHHNPSQGSNIATAVDIDASIGVAVDLDYSERAVSQVGIDLITGFEDLKLAAYDDGTGTWTIGFGTTVYPDGIRVKPGDHCNREQAKLFFQHDLKRFQAGVNNAVLVPLSQNQFDALVSLSYNIGQNAFKNSTLLKCLNTGDYQAAAEQFLVWNKGGGQILKGLVRRREVERALFLKG</sequence>
<dbReference type="GO" id="GO:0016998">
    <property type="term" value="P:cell wall macromolecule catabolic process"/>
    <property type="evidence" value="ECO:0007669"/>
    <property type="project" value="InterPro"/>
</dbReference>
<dbReference type="Pfam" id="PF00959">
    <property type="entry name" value="Phage_lysozyme"/>
    <property type="match status" value="1"/>
</dbReference>
<evidence type="ECO:0000313" key="8">
    <source>
        <dbReference type="EMBL" id="MDH0563054.1"/>
    </source>
</evidence>
<dbReference type="RefSeq" id="WP_279694656.1">
    <property type="nucleotide sequence ID" value="NZ_JAOEEO010000001.1"/>
</dbReference>
<dbReference type="EC" id="3.2.1.17" evidence="7"/>
<evidence type="ECO:0000256" key="7">
    <source>
        <dbReference type="RuleBase" id="RU003788"/>
    </source>
</evidence>
<comment type="catalytic activity">
    <reaction evidence="1 7">
        <text>Hydrolysis of (1-&gt;4)-beta-linkages between N-acetylmuramic acid and N-acetyl-D-glucosamine residues in a peptidoglycan and between N-acetyl-D-glucosamine residues in chitodextrins.</text>
        <dbReference type="EC" id="3.2.1.17"/>
    </reaction>
</comment>
<proteinExistence type="inferred from homology"/>
<dbReference type="InterPro" id="IPR034690">
    <property type="entry name" value="Endolysin_T4_type"/>
</dbReference>
<gene>
    <name evidence="8" type="ORF">N7644_05070</name>
</gene>
<dbReference type="SUPFAM" id="SSF53955">
    <property type="entry name" value="Lysozyme-like"/>
    <property type="match status" value="1"/>
</dbReference>
<dbReference type="InterPro" id="IPR002196">
    <property type="entry name" value="Glyco_hydro_24"/>
</dbReference>
<keyword evidence="6 7" id="KW-0326">Glycosidase</keyword>
<evidence type="ECO:0000256" key="6">
    <source>
        <dbReference type="ARBA" id="ARBA00023295"/>
    </source>
</evidence>
<dbReference type="HAMAP" id="MF_04110">
    <property type="entry name" value="ENDOLYSIN_T4"/>
    <property type="match status" value="1"/>
</dbReference>
<dbReference type="InterPro" id="IPR033907">
    <property type="entry name" value="Endolysin_autolysin"/>
</dbReference>
<dbReference type="AlphaFoldDB" id="A0AA42I6A0"/>
<dbReference type="PANTHER" id="PTHR38107">
    <property type="match status" value="1"/>
</dbReference>
<evidence type="ECO:0000256" key="5">
    <source>
        <dbReference type="ARBA" id="ARBA00023200"/>
    </source>
</evidence>
<keyword evidence="3 7" id="KW-0081">Bacteriolytic enzyme</keyword>
<dbReference type="InterPro" id="IPR023347">
    <property type="entry name" value="Lysozyme_dom_sf"/>
</dbReference>
<dbReference type="GO" id="GO:0009253">
    <property type="term" value="P:peptidoglycan catabolic process"/>
    <property type="evidence" value="ECO:0007669"/>
    <property type="project" value="InterPro"/>
</dbReference>
<accession>A0AA42I6A0</accession>
<comment type="similarity">
    <text evidence="7">Belongs to the glycosyl hydrolase 24 family.</text>
</comment>
<keyword evidence="5" id="KW-1035">Host cytoplasm</keyword>
<comment type="caution">
    <text evidence="8">The sequence shown here is derived from an EMBL/GenBank/DDBJ whole genome shotgun (WGS) entry which is preliminary data.</text>
</comment>
<dbReference type="InterPro" id="IPR023346">
    <property type="entry name" value="Lysozyme-like_dom_sf"/>
</dbReference>
<evidence type="ECO:0000256" key="4">
    <source>
        <dbReference type="ARBA" id="ARBA00022801"/>
    </source>
</evidence>
<evidence type="ECO:0000256" key="2">
    <source>
        <dbReference type="ARBA" id="ARBA00022529"/>
    </source>
</evidence>
<name>A0AA42I6A0_9GAMM</name>
<dbReference type="GO" id="GO:0042742">
    <property type="term" value="P:defense response to bacterium"/>
    <property type="evidence" value="ECO:0007669"/>
    <property type="project" value="UniProtKB-KW"/>
</dbReference>
<evidence type="ECO:0000256" key="1">
    <source>
        <dbReference type="ARBA" id="ARBA00000632"/>
    </source>
</evidence>